<gene>
    <name evidence="2" type="ORF">G7068_10030</name>
</gene>
<evidence type="ECO:0000259" key="1">
    <source>
        <dbReference type="PROSITE" id="PS50943"/>
    </source>
</evidence>
<evidence type="ECO:0000313" key="2">
    <source>
        <dbReference type="EMBL" id="QIK63500.1"/>
    </source>
</evidence>
<proteinExistence type="predicted"/>
<protein>
    <submittedName>
        <fullName evidence="2">Helix-turn-helix transcriptional regulator</fullName>
    </submittedName>
</protein>
<dbReference type="AlphaFoldDB" id="A0A6G7XFV9"/>
<dbReference type="InterPro" id="IPR001387">
    <property type="entry name" value="Cro/C1-type_HTH"/>
</dbReference>
<dbReference type="SUPFAM" id="SSF47413">
    <property type="entry name" value="lambda repressor-like DNA-binding domains"/>
    <property type="match status" value="1"/>
</dbReference>
<dbReference type="KEGG" id="lvi:G7068_10030"/>
<dbReference type="EMBL" id="CP049863">
    <property type="protein sequence ID" value="QIK63500.1"/>
    <property type="molecule type" value="Genomic_DNA"/>
</dbReference>
<dbReference type="Gene3D" id="1.10.260.40">
    <property type="entry name" value="lambda repressor-like DNA-binding domains"/>
    <property type="match status" value="1"/>
</dbReference>
<dbReference type="InterPro" id="IPR010982">
    <property type="entry name" value="Lambda_DNA-bd_dom_sf"/>
</dbReference>
<accession>A0A6G7XFV9</accession>
<dbReference type="CDD" id="cd00093">
    <property type="entry name" value="HTH_XRE"/>
    <property type="match status" value="1"/>
</dbReference>
<organism evidence="2 3">
    <name type="scientific">Leucobacter viscericola</name>
    <dbReference type="NCBI Taxonomy" id="2714935"/>
    <lineage>
        <taxon>Bacteria</taxon>
        <taxon>Bacillati</taxon>
        <taxon>Actinomycetota</taxon>
        <taxon>Actinomycetes</taxon>
        <taxon>Micrococcales</taxon>
        <taxon>Microbacteriaceae</taxon>
        <taxon>Leucobacter</taxon>
    </lineage>
</organism>
<dbReference type="SMART" id="SM00530">
    <property type="entry name" value="HTH_XRE"/>
    <property type="match status" value="1"/>
</dbReference>
<dbReference type="Pfam" id="PF01381">
    <property type="entry name" value="HTH_3"/>
    <property type="match status" value="1"/>
</dbReference>
<name>A0A6G7XFV9_9MICO</name>
<dbReference type="Proteomes" id="UP000502677">
    <property type="component" value="Chromosome"/>
</dbReference>
<dbReference type="GO" id="GO:0003677">
    <property type="term" value="F:DNA binding"/>
    <property type="evidence" value="ECO:0007669"/>
    <property type="project" value="InterPro"/>
</dbReference>
<keyword evidence="3" id="KW-1185">Reference proteome</keyword>
<dbReference type="PROSITE" id="PS50943">
    <property type="entry name" value="HTH_CROC1"/>
    <property type="match status" value="1"/>
</dbReference>
<dbReference type="RefSeq" id="WP_166291673.1">
    <property type="nucleotide sequence ID" value="NZ_CP049863.1"/>
</dbReference>
<feature type="domain" description="HTH cro/C1-type" evidence="1">
    <location>
        <begin position="89"/>
        <end position="135"/>
    </location>
</feature>
<evidence type="ECO:0000313" key="3">
    <source>
        <dbReference type="Proteomes" id="UP000502677"/>
    </source>
</evidence>
<reference evidence="2 3" key="1">
    <citation type="submission" date="2020-03" db="EMBL/GenBank/DDBJ databases">
        <title>Leucobacter sp. nov., isolated from beetles.</title>
        <authorList>
            <person name="Hyun D.-W."/>
            <person name="Bae J.-W."/>
        </authorList>
    </citation>
    <scope>NUCLEOTIDE SEQUENCE [LARGE SCALE GENOMIC DNA]</scope>
    <source>
        <strain evidence="2 3">HDW9C</strain>
    </source>
</reference>
<sequence>MLKFRNLNVTPEDSIEDWGVEGLLIAIERGSVDDWRRVAQAAHSAGSGSELRQELNEALDIAEGGGRGVIVSYIGMVEESSAERVQRRIRNAFGMAEMTITEFAKRCGTSRSRMSAYLSGKTEPLATMLEKMEQVARNRRDMIMFR</sequence>